<evidence type="ECO:0000313" key="3">
    <source>
        <dbReference type="EMBL" id="EEI17153.1"/>
    </source>
</evidence>
<keyword evidence="4" id="KW-1185">Reference proteome</keyword>
<dbReference type="Gene3D" id="3.30.420.10">
    <property type="entry name" value="Ribonuclease H-like superfamily/Ribonuclease H"/>
    <property type="match status" value="1"/>
</dbReference>
<feature type="compositionally biased region" description="Basic residues" evidence="1">
    <location>
        <begin position="355"/>
        <end position="366"/>
    </location>
</feature>
<accession>C0XRG6</accession>
<dbReference type="SUPFAM" id="SSF53098">
    <property type="entry name" value="Ribonuclease H-like"/>
    <property type="match status" value="1"/>
</dbReference>
<dbReference type="Pfam" id="PF00075">
    <property type="entry name" value="RNase_H"/>
    <property type="match status" value="1"/>
</dbReference>
<dbReference type="InterPro" id="IPR036397">
    <property type="entry name" value="RNaseH_sf"/>
</dbReference>
<feature type="region of interest" description="Disordered" evidence="1">
    <location>
        <begin position="140"/>
        <end position="176"/>
    </location>
</feature>
<dbReference type="HOGENOM" id="CLU_737152_0_0_11"/>
<dbReference type="eggNOG" id="COG0328">
    <property type="taxonomic scope" value="Bacteria"/>
</dbReference>
<proteinExistence type="predicted"/>
<dbReference type="STRING" id="525263.HMPREF0298_1036"/>
<dbReference type="EC" id="3.1.26.4" evidence="3"/>
<dbReference type="EMBL" id="ACHJ01000102">
    <property type="protein sequence ID" value="EEI17153.1"/>
    <property type="molecule type" value="Genomic_DNA"/>
</dbReference>
<dbReference type="RefSeq" id="WP_006839760.1">
    <property type="nucleotide sequence ID" value="NZ_GG667192.1"/>
</dbReference>
<keyword evidence="3" id="KW-0378">Hydrolase</keyword>
<evidence type="ECO:0000259" key="2">
    <source>
        <dbReference type="PROSITE" id="PS50879"/>
    </source>
</evidence>
<feature type="region of interest" description="Disordered" evidence="1">
    <location>
        <begin position="341"/>
        <end position="378"/>
    </location>
</feature>
<evidence type="ECO:0000313" key="4">
    <source>
        <dbReference type="Proteomes" id="UP000006196"/>
    </source>
</evidence>
<dbReference type="PROSITE" id="PS50879">
    <property type="entry name" value="RNASE_H_1"/>
    <property type="match status" value="1"/>
</dbReference>
<dbReference type="InterPro" id="IPR002156">
    <property type="entry name" value="RNaseH_domain"/>
</dbReference>
<dbReference type="OrthoDB" id="7845843at2"/>
<feature type="domain" description="RNase H type-1" evidence="2">
    <location>
        <begin position="181"/>
        <end position="320"/>
    </location>
</feature>
<dbReference type="InterPro" id="IPR012337">
    <property type="entry name" value="RNaseH-like_sf"/>
</dbReference>
<comment type="caution">
    <text evidence="3">The sequence shown here is derived from an EMBL/GenBank/DDBJ whole genome shotgun (WGS) entry which is preliminary data.</text>
</comment>
<evidence type="ECO:0000256" key="1">
    <source>
        <dbReference type="SAM" id="MobiDB-lite"/>
    </source>
</evidence>
<gene>
    <name evidence="3" type="primary">rnhA</name>
    <name evidence="3" type="ORF">HMPREF0298_1036</name>
</gene>
<organism evidence="3 4">
    <name type="scientific">Corynebacterium lipophiloflavum (strain ATCC 700352 / DSM 44291 / CCUG 37336 / JCM 10383 / DMMZ 1944)</name>
    <dbReference type="NCBI Taxonomy" id="525263"/>
    <lineage>
        <taxon>Bacteria</taxon>
        <taxon>Bacillati</taxon>
        <taxon>Actinomycetota</taxon>
        <taxon>Actinomycetes</taxon>
        <taxon>Mycobacteriales</taxon>
        <taxon>Corynebacteriaceae</taxon>
        <taxon>Corynebacterium</taxon>
    </lineage>
</organism>
<dbReference type="Proteomes" id="UP000006196">
    <property type="component" value="Unassembled WGS sequence"/>
</dbReference>
<dbReference type="GO" id="GO:0004523">
    <property type="term" value="F:RNA-DNA hybrid ribonuclease activity"/>
    <property type="evidence" value="ECO:0007669"/>
    <property type="project" value="UniProtKB-EC"/>
</dbReference>
<name>C0XRG6_CORLD</name>
<reference evidence="3" key="1">
    <citation type="submission" date="2009-01" db="EMBL/GenBank/DDBJ databases">
        <authorList>
            <person name="Qin X."/>
            <person name="Bachman B."/>
            <person name="Battles P."/>
            <person name="Bell A."/>
            <person name="Bess C."/>
            <person name="Bickham C."/>
            <person name="Chaboub L."/>
            <person name="Chen D."/>
            <person name="Coyle M."/>
            <person name="Deiros D.R."/>
            <person name="Dinh H."/>
            <person name="Forbes L."/>
            <person name="Fowler G."/>
            <person name="Francisco L."/>
            <person name="Fu Q."/>
            <person name="Gubbala S."/>
            <person name="Hale W."/>
            <person name="Han Y."/>
            <person name="Hemphill L."/>
            <person name="Highlander S.K."/>
            <person name="Hirani K."/>
            <person name="Hogues M."/>
            <person name="Jackson L."/>
            <person name="Jakkamsetti A."/>
            <person name="Javaid M."/>
            <person name="Jiang H."/>
            <person name="Korchina V."/>
            <person name="Kovar C."/>
            <person name="Lara F."/>
            <person name="Lee S."/>
            <person name="Mata R."/>
            <person name="Mathew T."/>
            <person name="Moen C."/>
            <person name="Morales K."/>
            <person name="Munidasa M."/>
            <person name="Nazareth L."/>
            <person name="Ngo R."/>
            <person name="Nguyen L."/>
            <person name="Okwuonu G."/>
            <person name="Ongeri F."/>
            <person name="Patil S."/>
            <person name="Petrosino J."/>
            <person name="Pham C."/>
            <person name="Pham P."/>
            <person name="Pu L.-L."/>
            <person name="Puazo M."/>
            <person name="Raj R."/>
            <person name="Reid J."/>
            <person name="Rouhana J."/>
            <person name="Saada N."/>
            <person name="Shang Y."/>
            <person name="Simmons D."/>
            <person name="Thornton R."/>
            <person name="Warren J."/>
            <person name="Weissenberger G."/>
            <person name="Zhang J."/>
            <person name="Zhang L."/>
            <person name="Zhou C."/>
            <person name="Zhu D."/>
            <person name="Muzny D."/>
            <person name="Worley K."/>
            <person name="Gibbs R."/>
        </authorList>
    </citation>
    <scope>NUCLEOTIDE SEQUENCE [LARGE SCALE GENOMIC DNA]</scope>
    <source>
        <strain evidence="3">DSM 44291</strain>
    </source>
</reference>
<protein>
    <submittedName>
        <fullName evidence="3">Ribonuclease HI</fullName>
        <ecNumber evidence="3">3.1.26.4</ecNumber>
    </submittedName>
</protein>
<sequence length="378" mass="41491">MEKISLGTLGGSSSRTYATREVTAGQVSRRVHVAIAMWEEPWKSGSDAERRGWIIAIDGGKNRRSVCEDGVAQRDPDPLAVEALETELGKMNISARDVWVVTGKRQIALRSLLQKAGFDVSGSFSPQNRAVRRATSLMQRRRKATSIRVPEGERRRRRKAAQEAAPETQWLPSYSRTEARDVDNVTISCDASSDTHSTGSVCFVASTGDYEVQTQSTSASIDDLELVALTKALRYAVRVGARRATIESDSAGALAAAHGMHKRGTDGRRRGGIRGNVRRDYYEAWSAATKSLDVTLERVLGHSGDPLNKAADQIAYLAMRASVHPQEASEAALRKGIATSLAEATAGGAPQERTSRRRRRRRRGQGHRQPCETRNQRQ</sequence>
<feature type="compositionally biased region" description="Basic and acidic residues" evidence="1">
    <location>
        <begin position="369"/>
        <end position="378"/>
    </location>
</feature>
<dbReference type="GO" id="GO:0003676">
    <property type="term" value="F:nucleic acid binding"/>
    <property type="evidence" value="ECO:0007669"/>
    <property type="project" value="InterPro"/>
</dbReference>
<dbReference type="AlphaFoldDB" id="C0XRG6"/>